<protein>
    <submittedName>
        <fullName evidence="1">Uncharacterized protein</fullName>
    </submittedName>
</protein>
<keyword evidence="2" id="KW-1185">Reference proteome</keyword>
<proteinExistence type="predicted"/>
<evidence type="ECO:0000313" key="2">
    <source>
        <dbReference type="Proteomes" id="UP000821845"/>
    </source>
</evidence>
<reference evidence="1" key="1">
    <citation type="submission" date="2020-05" db="EMBL/GenBank/DDBJ databases">
        <title>Large-scale comparative analyses of tick genomes elucidate their genetic diversity and vector capacities.</title>
        <authorList>
            <person name="Jia N."/>
            <person name="Wang J."/>
            <person name="Shi W."/>
            <person name="Du L."/>
            <person name="Sun Y."/>
            <person name="Zhan W."/>
            <person name="Jiang J."/>
            <person name="Wang Q."/>
            <person name="Zhang B."/>
            <person name="Ji P."/>
            <person name="Sakyi L.B."/>
            <person name="Cui X."/>
            <person name="Yuan T."/>
            <person name="Jiang B."/>
            <person name="Yang W."/>
            <person name="Lam T.T.-Y."/>
            <person name="Chang Q."/>
            <person name="Ding S."/>
            <person name="Wang X."/>
            <person name="Zhu J."/>
            <person name="Ruan X."/>
            <person name="Zhao L."/>
            <person name="Wei J."/>
            <person name="Que T."/>
            <person name="Du C."/>
            <person name="Cheng J."/>
            <person name="Dai P."/>
            <person name="Han X."/>
            <person name="Huang E."/>
            <person name="Gao Y."/>
            <person name="Liu J."/>
            <person name="Shao H."/>
            <person name="Ye R."/>
            <person name="Li L."/>
            <person name="Wei W."/>
            <person name="Wang X."/>
            <person name="Wang C."/>
            <person name="Yang T."/>
            <person name="Huo Q."/>
            <person name="Li W."/>
            <person name="Guo W."/>
            <person name="Chen H."/>
            <person name="Zhou L."/>
            <person name="Ni X."/>
            <person name="Tian J."/>
            <person name="Zhou Y."/>
            <person name="Sheng Y."/>
            <person name="Liu T."/>
            <person name="Pan Y."/>
            <person name="Xia L."/>
            <person name="Li J."/>
            <person name="Zhao F."/>
            <person name="Cao W."/>
        </authorList>
    </citation>
    <scope>NUCLEOTIDE SEQUENCE</scope>
    <source>
        <strain evidence="1">Hyas-2018</strain>
    </source>
</reference>
<accession>A0ACB7T603</accession>
<comment type="caution">
    <text evidence="1">The sequence shown here is derived from an EMBL/GenBank/DDBJ whole genome shotgun (WGS) entry which is preliminary data.</text>
</comment>
<evidence type="ECO:0000313" key="1">
    <source>
        <dbReference type="EMBL" id="KAH6942571.1"/>
    </source>
</evidence>
<gene>
    <name evidence="1" type="ORF">HPB50_007977</name>
</gene>
<name>A0ACB7T603_HYAAI</name>
<dbReference type="Proteomes" id="UP000821845">
    <property type="component" value="Chromosome 10"/>
</dbReference>
<organism evidence="1 2">
    <name type="scientific">Hyalomma asiaticum</name>
    <name type="common">Tick</name>
    <dbReference type="NCBI Taxonomy" id="266040"/>
    <lineage>
        <taxon>Eukaryota</taxon>
        <taxon>Metazoa</taxon>
        <taxon>Ecdysozoa</taxon>
        <taxon>Arthropoda</taxon>
        <taxon>Chelicerata</taxon>
        <taxon>Arachnida</taxon>
        <taxon>Acari</taxon>
        <taxon>Parasitiformes</taxon>
        <taxon>Ixodida</taxon>
        <taxon>Ixodoidea</taxon>
        <taxon>Ixodidae</taxon>
        <taxon>Hyalomminae</taxon>
        <taxon>Hyalomma</taxon>
    </lineage>
</organism>
<sequence length="401" mass="42182">MTKGRRTDGADDAAVDADDEPVFRPLRRNNWTAFRKRGRRAALDQAARSAETELNIAAISLPPSSVGCENDAFEEAATAAQRSASPSGPALPPPQRDGNGGDDNEPPSYATALLMTSLALDVPRVCCCPVASSRGASANDGGERSVVPVPPESRDAREAPVCDEDAVGVSATVVGRPPGPGIHAATLARHRNDVVVGATRLEPGPVHHEVLPDILNAHLPPPYATLPPPPSSSARRHLPPPPRLRPPRCVVDTEVVEPKHCCGVLVTQTVSIRWFIVMIAFVGLCCAIVGTVLGALKATGREHLTVSLLMIGRGEPCGPWLILSGSPFALERRGRTWPLVPGVFVLHADLPASATVPCHGLTLADNCAASRKRLQCVTPRGAPDLSSSSFVSSVPSGNLCW</sequence>
<dbReference type="EMBL" id="CM023490">
    <property type="protein sequence ID" value="KAH6942571.1"/>
    <property type="molecule type" value="Genomic_DNA"/>
</dbReference>